<proteinExistence type="predicted"/>
<feature type="compositionally biased region" description="Basic and acidic residues" evidence="1">
    <location>
        <begin position="338"/>
        <end position="352"/>
    </location>
</feature>
<feature type="region of interest" description="Disordered" evidence="1">
    <location>
        <begin position="414"/>
        <end position="473"/>
    </location>
</feature>
<name>A0AAI9WYJ5_9ASCO</name>
<feature type="compositionally biased region" description="Basic and acidic residues" evidence="1">
    <location>
        <begin position="414"/>
        <end position="437"/>
    </location>
</feature>
<dbReference type="EMBL" id="JAHUZD010000067">
    <property type="protein sequence ID" value="KAI3405105.2"/>
    <property type="molecule type" value="Genomic_DNA"/>
</dbReference>
<feature type="region of interest" description="Disordered" evidence="1">
    <location>
        <begin position="263"/>
        <end position="398"/>
    </location>
</feature>
<sequence>MASYYYQQPQGGYVNELDLNSLLNLLHQEQFNQHRNQIPHHYYNHRPQHRQQHQQQQQQHQHQKQQRAQQPLIHYYSPRPSQLQIQPYKQQQPSARPRVVKKLETEDEYQIQIYKPYGNFNNYEVQVVKAQPPLIKIVISAPADNFKISNTFNLNYIDIENINWRWYKSENILCLNIPKKLHYIHSSIEDIFNCLFGGSGITDDDANAVANADEDADEDEYEYEEPVELHLLEDAKGDSKQNDEVESGNLEEYERLLQEAAEALKQKKQKKKQQRQQKDKSGVANGSHPGFSKLEQDEEDRLEDHEKLLEDAANALKQKKDKNNKPDAAVATSSDVSAEDKKAKELEYKAAEEAAALARKKQEVEEKNALKENKALEGNKSLEEKKREFAQKQKETEERIKQAQLELERLVKQQEELEKESGNRKDGLKQVEAKAEADQEQEQDQDQEKPSTQKKEQLAIKDENKQRQIDEIRKQQQLQQQELLNQFFGFNLGPVLTDCLPKPQDNSIKQTKKKQVQEIATNLVPKEETGTTTSMLKSNSKENESKTPNVKQSLKDTARANSGKIKRRESPLLEDVEDEESVLWRKKFDH</sequence>
<feature type="compositionally biased region" description="Low complexity" evidence="1">
    <location>
        <begin position="327"/>
        <end position="336"/>
    </location>
</feature>
<protein>
    <submittedName>
        <fullName evidence="2">Uncharacterized protein</fullName>
    </submittedName>
</protein>
<dbReference type="AlphaFoldDB" id="A0AAI9WYJ5"/>
<feature type="region of interest" description="Disordered" evidence="1">
    <location>
        <begin position="519"/>
        <end position="590"/>
    </location>
</feature>
<feature type="compositionally biased region" description="Basic and acidic residues" evidence="1">
    <location>
        <begin position="446"/>
        <end position="473"/>
    </location>
</feature>
<feature type="compositionally biased region" description="Basic residues" evidence="1">
    <location>
        <begin position="266"/>
        <end position="275"/>
    </location>
</feature>
<reference evidence="2" key="1">
    <citation type="journal article" date="2022" name="DNA Res.">
        <title>Genome analysis of five recently described species of the CUG-Ser clade uncovers Candida theae as a new hybrid lineage with pathogenic potential in the Candida parapsilosis species complex.</title>
        <authorList>
            <person name="Mixao V."/>
            <person name="Del Olmo V."/>
            <person name="Hegedusova E."/>
            <person name="Saus E."/>
            <person name="Pryszcz L."/>
            <person name="Cillingova A."/>
            <person name="Nosek J."/>
            <person name="Gabaldon T."/>
        </authorList>
    </citation>
    <scope>NUCLEOTIDE SEQUENCE</scope>
    <source>
        <strain evidence="2">CBS 10844</strain>
    </source>
</reference>
<feature type="compositionally biased region" description="Basic and acidic residues" evidence="1">
    <location>
        <begin position="360"/>
        <end position="398"/>
    </location>
</feature>
<dbReference type="RefSeq" id="XP_049180850.1">
    <property type="nucleotide sequence ID" value="XM_049323249.1"/>
</dbReference>
<comment type="caution">
    <text evidence="2">The sequence shown here is derived from an EMBL/GenBank/DDBJ whole genome shotgun (WGS) entry which is preliminary data.</text>
</comment>
<gene>
    <name evidence="2" type="ORF">KGF56_002061</name>
</gene>
<dbReference type="GeneID" id="73379678"/>
<feature type="compositionally biased region" description="Acidic residues" evidence="1">
    <location>
        <begin position="572"/>
        <end position="581"/>
    </location>
</feature>
<keyword evidence="3" id="KW-1185">Reference proteome</keyword>
<evidence type="ECO:0000256" key="1">
    <source>
        <dbReference type="SAM" id="MobiDB-lite"/>
    </source>
</evidence>
<accession>A0AAI9WYJ5</accession>
<evidence type="ECO:0000313" key="2">
    <source>
        <dbReference type="EMBL" id="KAI3405105.2"/>
    </source>
</evidence>
<dbReference type="Proteomes" id="UP001202479">
    <property type="component" value="Unassembled WGS sequence"/>
</dbReference>
<evidence type="ECO:0000313" key="3">
    <source>
        <dbReference type="Proteomes" id="UP001202479"/>
    </source>
</evidence>
<feature type="compositionally biased region" description="Low complexity" evidence="1">
    <location>
        <begin position="53"/>
        <end position="70"/>
    </location>
</feature>
<feature type="region of interest" description="Disordered" evidence="1">
    <location>
        <begin position="46"/>
        <end position="70"/>
    </location>
</feature>
<organism evidence="2 3">
    <name type="scientific">Candida oxycetoniae</name>
    <dbReference type="NCBI Taxonomy" id="497107"/>
    <lineage>
        <taxon>Eukaryota</taxon>
        <taxon>Fungi</taxon>
        <taxon>Dikarya</taxon>
        <taxon>Ascomycota</taxon>
        <taxon>Saccharomycotina</taxon>
        <taxon>Pichiomycetes</taxon>
        <taxon>Debaryomycetaceae</taxon>
        <taxon>Candida/Lodderomyces clade</taxon>
        <taxon>Candida</taxon>
    </lineage>
</organism>